<feature type="compositionally biased region" description="Low complexity" evidence="1">
    <location>
        <begin position="304"/>
        <end position="325"/>
    </location>
</feature>
<feature type="compositionally biased region" description="Polar residues" evidence="1">
    <location>
        <begin position="183"/>
        <end position="195"/>
    </location>
</feature>
<accession>A0ABR3J0W5</accession>
<sequence length="711" mass="77785">MAANRRIAVNNPYNPSINIHHESGIDLNSRRAEDSAMSTEEDFIPLELLARMSLDTEARLVAEEAMQTPVSYITSIPTIKVVPPATHAFSTRRNHTPISAYNRATDPRTFPQVPEYPGSTQPSFDFVGNISKPFNRSAIPNTSINHAAAIQTQPPHVISARPEDPFARMACIFDAAAQDADTRNPSRSIHTSENPNWACAPDEDMDTTPGPQSIPQKRGRPTEVKRLVDRQNPQDGRCNPTFSPPILNPVSGVMHVMEDARDEPTIKRRKPNQGHRTPVRQDSRTPDGTRRPKLDMRIIENHLRLNSPDGSSSRSRSTTPIRNRSPLSDVHQQRTAPQRGLVAPNVARAGPPKTSKAPKRPLPRVRGRGRPFQADPYSVFNAEFEPLPVPMVEVHSQEYPLAGFPVDPMHMPCYSSASTILSHDRAIPPNYASSSLMNGQHNAPPSNHPVYSTTSAMSSPPFPANVVDPSANIMSRIQPHAVSAPCPAPFNINFATPPPPPPPPPPQQQQQPNNAFKPMLPNPGPPDQHAAQFSGPVNHGTRHSLERGFTFRSNSSILQHRPRSEPQTMDPRNIPRNSNLSAEEYMQLLQIATGNQMQGAQAPVQAARLQALPHIDRFGNVAAKLAPSVHQPETTLEGRTLVYETPRPSSAPDSGTPRATKTSGGSVPHRQPGGPTDGRGFSSRGQKVENKTSSAFAELLRNRHGAQTGRG</sequence>
<gene>
    <name evidence="2" type="ORF">HGRIS_009342</name>
</gene>
<feature type="compositionally biased region" description="Basic and acidic residues" evidence="1">
    <location>
        <begin position="279"/>
        <end position="303"/>
    </location>
</feature>
<evidence type="ECO:0000313" key="2">
    <source>
        <dbReference type="EMBL" id="KAL0949264.1"/>
    </source>
</evidence>
<comment type="caution">
    <text evidence="2">The sequence shown here is derived from an EMBL/GenBank/DDBJ whole genome shotgun (WGS) entry which is preliminary data.</text>
</comment>
<dbReference type="Proteomes" id="UP001556367">
    <property type="component" value="Unassembled WGS sequence"/>
</dbReference>
<feature type="region of interest" description="Disordered" evidence="1">
    <location>
        <begin position="438"/>
        <end position="458"/>
    </location>
</feature>
<protein>
    <submittedName>
        <fullName evidence="2">Uncharacterized protein</fullName>
    </submittedName>
</protein>
<evidence type="ECO:0000256" key="1">
    <source>
        <dbReference type="SAM" id="MobiDB-lite"/>
    </source>
</evidence>
<evidence type="ECO:0000313" key="3">
    <source>
        <dbReference type="Proteomes" id="UP001556367"/>
    </source>
</evidence>
<organism evidence="2 3">
    <name type="scientific">Hohenbuehelia grisea</name>
    <dbReference type="NCBI Taxonomy" id="104357"/>
    <lineage>
        <taxon>Eukaryota</taxon>
        <taxon>Fungi</taxon>
        <taxon>Dikarya</taxon>
        <taxon>Basidiomycota</taxon>
        <taxon>Agaricomycotina</taxon>
        <taxon>Agaricomycetes</taxon>
        <taxon>Agaricomycetidae</taxon>
        <taxon>Agaricales</taxon>
        <taxon>Pleurotineae</taxon>
        <taxon>Pleurotaceae</taxon>
        <taxon>Hohenbuehelia</taxon>
    </lineage>
</organism>
<feature type="region of interest" description="Disordered" evidence="1">
    <location>
        <begin position="179"/>
        <end position="249"/>
    </location>
</feature>
<name>A0ABR3J0W5_9AGAR</name>
<feature type="compositionally biased region" description="Polar residues" evidence="1">
    <location>
        <begin position="647"/>
        <end position="665"/>
    </location>
</feature>
<keyword evidence="3" id="KW-1185">Reference proteome</keyword>
<reference evidence="3" key="1">
    <citation type="submission" date="2024-06" db="EMBL/GenBank/DDBJ databases">
        <title>Multi-omics analyses provide insights into the biosynthesis of the anticancer antibiotic pleurotin in Hohenbuehelia grisea.</title>
        <authorList>
            <person name="Weaver J.A."/>
            <person name="Alberti F."/>
        </authorList>
    </citation>
    <scope>NUCLEOTIDE SEQUENCE [LARGE SCALE GENOMIC DNA]</scope>
    <source>
        <strain evidence="3">T-177</strain>
    </source>
</reference>
<feature type="region of interest" description="Disordered" evidence="1">
    <location>
        <begin position="262"/>
        <end position="370"/>
    </location>
</feature>
<feature type="compositionally biased region" description="Pro residues" evidence="1">
    <location>
        <begin position="496"/>
        <end position="507"/>
    </location>
</feature>
<feature type="compositionally biased region" description="Basic residues" evidence="1">
    <location>
        <begin position="356"/>
        <end position="369"/>
    </location>
</feature>
<proteinExistence type="predicted"/>
<dbReference type="EMBL" id="JASNQZ010000012">
    <property type="protein sequence ID" value="KAL0949264.1"/>
    <property type="molecule type" value="Genomic_DNA"/>
</dbReference>
<feature type="region of interest" description="Disordered" evidence="1">
    <location>
        <begin position="629"/>
        <end position="711"/>
    </location>
</feature>
<feature type="region of interest" description="Disordered" evidence="1">
    <location>
        <begin position="488"/>
        <end position="577"/>
    </location>
</feature>
<feature type="compositionally biased region" description="Basic and acidic residues" evidence="1">
    <location>
        <begin position="220"/>
        <end position="229"/>
    </location>
</feature>